<evidence type="ECO:0000313" key="3">
    <source>
        <dbReference type="EMBL" id="MBU3849779.1"/>
    </source>
</evidence>
<keyword evidence="3" id="KW-0969">Cilium</keyword>
<evidence type="ECO:0000313" key="4">
    <source>
        <dbReference type="Proteomes" id="UP000823914"/>
    </source>
</evidence>
<keyword evidence="3" id="KW-0966">Cell projection</keyword>
<sequence>MADDDLGFDDNTENTSGSDKKGKGVGGLFPMLLKWIAIILGAIIIIVTVSVITVKIVSGNTAHQQYIPISEEYVGKREVLDWYTSLGQITTKTVDPVPASVIVDVVIGYKVGDKAASTEITQRQIEIVSFLRRYFSQLTVEDLKPQNEDKRCIEIRNAINDDILSSSKIRDVQFKSLQVVEQY</sequence>
<dbReference type="AlphaFoldDB" id="A0A9E2L1Q6"/>
<keyword evidence="2" id="KW-0812">Transmembrane</keyword>
<reference evidence="3" key="1">
    <citation type="journal article" date="2021" name="PeerJ">
        <title>Extensive microbial diversity within the chicken gut microbiome revealed by metagenomics and culture.</title>
        <authorList>
            <person name="Gilroy R."/>
            <person name="Ravi A."/>
            <person name="Getino M."/>
            <person name="Pursley I."/>
            <person name="Horton D.L."/>
            <person name="Alikhan N.F."/>
            <person name="Baker D."/>
            <person name="Gharbi K."/>
            <person name="Hall N."/>
            <person name="Watson M."/>
            <person name="Adriaenssens E.M."/>
            <person name="Foster-Nyarko E."/>
            <person name="Jarju S."/>
            <person name="Secka A."/>
            <person name="Antonio M."/>
            <person name="Oren A."/>
            <person name="Chaudhuri R.R."/>
            <person name="La Ragione R."/>
            <person name="Hildebrand F."/>
            <person name="Pallen M.J."/>
        </authorList>
    </citation>
    <scope>NUCLEOTIDE SEQUENCE</scope>
    <source>
        <strain evidence="3">Gambia15-2214</strain>
    </source>
</reference>
<gene>
    <name evidence="3" type="ORF">IAA16_04360</name>
</gene>
<name>A0A9E2L1Q6_9SPIR</name>
<dbReference type="EMBL" id="JAHLFV010000102">
    <property type="protein sequence ID" value="MBU3849779.1"/>
    <property type="molecule type" value="Genomic_DNA"/>
</dbReference>
<protein>
    <submittedName>
        <fullName evidence="3">Flagellar basal body protein FliL</fullName>
    </submittedName>
</protein>
<feature type="region of interest" description="Disordered" evidence="1">
    <location>
        <begin position="1"/>
        <end position="20"/>
    </location>
</feature>
<comment type="caution">
    <text evidence="3">The sequence shown here is derived from an EMBL/GenBank/DDBJ whole genome shotgun (WGS) entry which is preliminary data.</text>
</comment>
<keyword evidence="2" id="KW-1133">Transmembrane helix</keyword>
<proteinExistence type="predicted"/>
<feature type="transmembrane region" description="Helical" evidence="2">
    <location>
        <begin position="35"/>
        <end position="57"/>
    </location>
</feature>
<evidence type="ECO:0000256" key="2">
    <source>
        <dbReference type="SAM" id="Phobius"/>
    </source>
</evidence>
<feature type="compositionally biased region" description="Acidic residues" evidence="1">
    <location>
        <begin position="1"/>
        <end position="12"/>
    </location>
</feature>
<reference evidence="3" key="2">
    <citation type="submission" date="2021-04" db="EMBL/GenBank/DDBJ databases">
        <authorList>
            <person name="Gilroy R."/>
        </authorList>
    </citation>
    <scope>NUCLEOTIDE SEQUENCE</scope>
    <source>
        <strain evidence="3">Gambia15-2214</strain>
    </source>
</reference>
<accession>A0A9E2L1Q6</accession>
<keyword evidence="2" id="KW-0472">Membrane</keyword>
<evidence type="ECO:0000256" key="1">
    <source>
        <dbReference type="SAM" id="MobiDB-lite"/>
    </source>
</evidence>
<keyword evidence="3" id="KW-0282">Flagellum</keyword>
<organism evidence="3 4">
    <name type="scientific">Candidatus Treponema excrementipullorum</name>
    <dbReference type="NCBI Taxonomy" id="2838768"/>
    <lineage>
        <taxon>Bacteria</taxon>
        <taxon>Pseudomonadati</taxon>
        <taxon>Spirochaetota</taxon>
        <taxon>Spirochaetia</taxon>
        <taxon>Spirochaetales</taxon>
        <taxon>Treponemataceae</taxon>
        <taxon>Treponema</taxon>
    </lineage>
</organism>
<dbReference type="Proteomes" id="UP000823914">
    <property type="component" value="Unassembled WGS sequence"/>
</dbReference>